<name>A0A0K9PGL6_ZOSMR</name>
<dbReference type="EMBL" id="LFYR01000915">
    <property type="protein sequence ID" value="KMZ67375.1"/>
    <property type="molecule type" value="Genomic_DNA"/>
</dbReference>
<gene>
    <name evidence="5" type="ORF">ZOSMA_26G01250</name>
</gene>
<comment type="caution">
    <text evidence="5">The sequence shown here is derived from an EMBL/GenBank/DDBJ whole genome shotgun (WGS) entry which is preliminary data.</text>
</comment>
<dbReference type="Pfam" id="PF03514">
    <property type="entry name" value="GRAS"/>
    <property type="match status" value="1"/>
</dbReference>
<dbReference type="GO" id="GO:0005634">
    <property type="term" value="C:nucleus"/>
    <property type="evidence" value="ECO:0000318"/>
    <property type="project" value="GO_Central"/>
</dbReference>
<dbReference type="PROSITE" id="PS50985">
    <property type="entry name" value="GRAS"/>
    <property type="match status" value="1"/>
</dbReference>
<dbReference type="GO" id="GO:0043565">
    <property type="term" value="F:sequence-specific DNA binding"/>
    <property type="evidence" value="ECO:0000318"/>
    <property type="project" value="GO_Central"/>
</dbReference>
<feature type="region of interest" description="SAW" evidence="3">
    <location>
        <begin position="559"/>
        <end position="635"/>
    </location>
</feature>
<dbReference type="Proteomes" id="UP000036987">
    <property type="component" value="Unassembled WGS sequence"/>
</dbReference>
<feature type="region of interest" description="Disordered" evidence="4">
    <location>
        <begin position="1"/>
        <end position="68"/>
    </location>
</feature>
<comment type="caution">
    <text evidence="3">Lacks conserved residue(s) required for the propagation of feature annotation.</text>
</comment>
<accession>A0A0K9PGL6</accession>
<dbReference type="AlphaFoldDB" id="A0A0K9PGL6"/>
<dbReference type="OrthoDB" id="666726at2759"/>
<keyword evidence="6" id="KW-1185">Reference proteome</keyword>
<evidence type="ECO:0000256" key="3">
    <source>
        <dbReference type="PROSITE-ProRule" id="PRU01191"/>
    </source>
</evidence>
<dbReference type="GO" id="GO:0003700">
    <property type="term" value="F:DNA-binding transcription factor activity"/>
    <property type="evidence" value="ECO:0000318"/>
    <property type="project" value="GO_Central"/>
</dbReference>
<feature type="compositionally biased region" description="Basic and acidic residues" evidence="4">
    <location>
        <begin position="1"/>
        <end position="12"/>
    </location>
</feature>
<dbReference type="PANTHER" id="PTHR31636">
    <property type="entry name" value="OSJNBA0084A10.13 PROTEIN-RELATED"/>
    <property type="match status" value="1"/>
</dbReference>
<evidence type="ECO:0000256" key="2">
    <source>
        <dbReference type="ARBA" id="ARBA00023163"/>
    </source>
</evidence>
<feature type="compositionally biased region" description="Low complexity" evidence="4">
    <location>
        <begin position="39"/>
        <end position="49"/>
    </location>
</feature>
<dbReference type="InterPro" id="IPR005202">
    <property type="entry name" value="TF_GRAS"/>
</dbReference>
<evidence type="ECO:0000313" key="5">
    <source>
        <dbReference type="EMBL" id="KMZ67375.1"/>
    </source>
</evidence>
<proteinExistence type="inferred from homology"/>
<feature type="short sequence motif" description="VHIID" evidence="3">
    <location>
        <begin position="383"/>
        <end position="387"/>
    </location>
</feature>
<feature type="compositionally biased region" description="Basic and acidic residues" evidence="4">
    <location>
        <begin position="23"/>
        <end position="36"/>
    </location>
</feature>
<protein>
    <submittedName>
        <fullName evidence="5">Uncharacterized protein</fullName>
    </submittedName>
</protein>
<comment type="similarity">
    <text evidence="3">Belongs to the GRAS family.</text>
</comment>
<reference evidence="6" key="1">
    <citation type="journal article" date="2016" name="Nature">
        <title>The genome of the seagrass Zostera marina reveals angiosperm adaptation to the sea.</title>
        <authorList>
            <person name="Olsen J.L."/>
            <person name="Rouze P."/>
            <person name="Verhelst B."/>
            <person name="Lin Y.-C."/>
            <person name="Bayer T."/>
            <person name="Collen J."/>
            <person name="Dattolo E."/>
            <person name="De Paoli E."/>
            <person name="Dittami S."/>
            <person name="Maumus F."/>
            <person name="Michel G."/>
            <person name="Kersting A."/>
            <person name="Lauritano C."/>
            <person name="Lohaus R."/>
            <person name="Toepel M."/>
            <person name="Tonon T."/>
            <person name="Vanneste K."/>
            <person name="Amirebrahimi M."/>
            <person name="Brakel J."/>
            <person name="Bostroem C."/>
            <person name="Chovatia M."/>
            <person name="Grimwood J."/>
            <person name="Jenkins J.W."/>
            <person name="Jueterbock A."/>
            <person name="Mraz A."/>
            <person name="Stam W.T."/>
            <person name="Tice H."/>
            <person name="Bornberg-Bauer E."/>
            <person name="Green P.J."/>
            <person name="Pearson G.A."/>
            <person name="Procaccini G."/>
            <person name="Duarte C.M."/>
            <person name="Schmutz J."/>
            <person name="Reusch T.B.H."/>
            <person name="Van de Peer Y."/>
        </authorList>
    </citation>
    <scope>NUCLEOTIDE SEQUENCE [LARGE SCALE GENOMIC DNA]</scope>
    <source>
        <strain evidence="6">cv. Finnish</strain>
    </source>
</reference>
<sequence length="637" mass="70388">MRKTSWKLEAKGRRVWNNNDDDDKQRREGLEPRSVLENRTSPSPRSSSTFGSTGAGVADLSGNPATGRRKEWEQPAMGLQQPIIVPTALDKCGLGVEEWDSLLCSRGIASAMGSEMPPFLGCTVEDSDEFSSVVVPPPELEFGGIDLYWGFPQKISESESVASGGGFPPPSQQHTAGDGGNNPISASLSPFSIMPQGMFYQENMFQINHHQDQPLSFSSLDHHHHLLPLLSQQTNNRSIPDPTGSFTCSGQRFFGGHHENRNQQQQQQALFDQLLSAAEFAQVGNSGHACEILARLNQLLSLDGNPALRSAFYLKESLYSLLVAEDNGSIIKRRPMTTAFSSMDIILKINAYKDFSELSPILQFTNFTCIQTILEEINGCDHIHIIDFDIGVGSHWASFLLELSQRSTATTARITAVVSPIPSDNRNPSLELILARDTLTQLAGTLKIPFEFNIMSIGAFNPAALLEPGTANAVNVPVSLTYTSPPIFLHLVNQLSPKIVVSIDTNCDRSNLSFSQHFLHTLHSCTALLESLEATGANSDVSTKIERLVVQPRVEDAIMTSHRRRHEESTIPWRTLFTLSGFAPVAFSKFTEVQAECILKRIPTTETRGFRVEKRQSSLVLFWERFELASVSAWRCC</sequence>
<keyword evidence="2" id="KW-0804">Transcription</keyword>
<evidence type="ECO:0000313" key="6">
    <source>
        <dbReference type="Proteomes" id="UP000036987"/>
    </source>
</evidence>
<organism evidence="5 6">
    <name type="scientific">Zostera marina</name>
    <name type="common">Eelgrass</name>
    <dbReference type="NCBI Taxonomy" id="29655"/>
    <lineage>
        <taxon>Eukaryota</taxon>
        <taxon>Viridiplantae</taxon>
        <taxon>Streptophyta</taxon>
        <taxon>Embryophyta</taxon>
        <taxon>Tracheophyta</taxon>
        <taxon>Spermatophyta</taxon>
        <taxon>Magnoliopsida</taxon>
        <taxon>Liliopsida</taxon>
        <taxon>Zosteraceae</taxon>
        <taxon>Zostera</taxon>
    </lineage>
</organism>
<evidence type="ECO:0000256" key="4">
    <source>
        <dbReference type="SAM" id="MobiDB-lite"/>
    </source>
</evidence>
<keyword evidence="1" id="KW-0805">Transcription regulation</keyword>
<feature type="region of interest" description="Disordered" evidence="4">
    <location>
        <begin position="159"/>
        <end position="187"/>
    </location>
</feature>
<dbReference type="GO" id="GO:0006355">
    <property type="term" value="P:regulation of DNA-templated transcription"/>
    <property type="evidence" value="ECO:0000318"/>
    <property type="project" value="GO_Central"/>
</dbReference>
<evidence type="ECO:0000256" key="1">
    <source>
        <dbReference type="ARBA" id="ARBA00023015"/>
    </source>
</evidence>